<dbReference type="PANTHER" id="PTHR46463:SF93">
    <property type="entry name" value="OS11G0629300 PROTEIN"/>
    <property type="match status" value="1"/>
</dbReference>
<proteinExistence type="evidence at transcript level"/>
<keyword evidence="4" id="KW-0479">Metal-binding</keyword>
<dbReference type="ExpressionAtlas" id="B4F997">
    <property type="expression patterns" value="baseline and differential"/>
</dbReference>
<protein>
    <recommendedName>
        <fullName evidence="2">RING-type E3 ubiquitin transferase</fullName>
        <ecNumber evidence="2">2.3.2.27</ecNumber>
    </recommendedName>
</protein>
<dbReference type="SUPFAM" id="SSF57850">
    <property type="entry name" value="RING/U-box"/>
    <property type="match status" value="1"/>
</dbReference>
<organism evidence="12">
    <name type="scientific">Zea mays</name>
    <name type="common">Maize</name>
    <dbReference type="NCBI Taxonomy" id="4577"/>
    <lineage>
        <taxon>Eukaryota</taxon>
        <taxon>Viridiplantae</taxon>
        <taxon>Streptophyta</taxon>
        <taxon>Embryophyta</taxon>
        <taxon>Tracheophyta</taxon>
        <taxon>Spermatophyta</taxon>
        <taxon>Magnoliopsida</taxon>
        <taxon>Liliopsida</taxon>
        <taxon>Poales</taxon>
        <taxon>Poaceae</taxon>
        <taxon>PACMAD clade</taxon>
        <taxon>Panicoideae</taxon>
        <taxon>Andropogonodae</taxon>
        <taxon>Andropogoneae</taxon>
        <taxon>Tripsacinae</taxon>
        <taxon>Zea</taxon>
    </lineage>
</organism>
<evidence type="ECO:0000256" key="3">
    <source>
        <dbReference type="ARBA" id="ARBA00022679"/>
    </source>
</evidence>
<dbReference type="AlphaFoldDB" id="B4F997"/>
<dbReference type="InterPro" id="IPR001841">
    <property type="entry name" value="Znf_RING"/>
</dbReference>
<comment type="catalytic activity">
    <reaction evidence="1">
        <text>S-ubiquitinyl-[E2 ubiquitin-conjugating enzyme]-L-cysteine + [acceptor protein]-L-lysine = [E2 ubiquitin-conjugating enzyme]-L-cysteine + N(6)-ubiquitinyl-[acceptor protein]-L-lysine.</text>
        <dbReference type="EC" id="2.3.2.27"/>
    </reaction>
</comment>
<evidence type="ECO:0000256" key="10">
    <source>
        <dbReference type="SAM" id="SignalP"/>
    </source>
</evidence>
<dbReference type="EC" id="2.3.2.27" evidence="2"/>
<dbReference type="FunFam" id="3.30.40.10:FF:000359">
    <property type="entry name" value="E3 ubiquitin-protein ligase At3g02290-like"/>
    <property type="match status" value="1"/>
</dbReference>
<keyword evidence="7" id="KW-0862">Zinc</keyword>
<evidence type="ECO:0000256" key="9">
    <source>
        <dbReference type="SAM" id="MobiDB-lite"/>
    </source>
</evidence>
<keyword evidence="10" id="KW-0732">Signal</keyword>
<reference evidence="12" key="1">
    <citation type="journal article" date="2009" name="PLoS Genet.">
        <title>Sequencing, mapping, and analysis of 27,455 maize full-length cDNAs.</title>
        <authorList>
            <person name="Soderlund C."/>
            <person name="Descour A."/>
            <person name="Kudrna D."/>
            <person name="Bomhoff M."/>
            <person name="Boyd L."/>
            <person name="Currie J."/>
            <person name="Angelova A."/>
            <person name="Collura K."/>
            <person name="Wissotski M."/>
            <person name="Ashley E."/>
            <person name="Morrow D."/>
            <person name="Fernandes J."/>
            <person name="Walbot V."/>
            <person name="Yu Y."/>
        </authorList>
    </citation>
    <scope>NUCLEOTIDE SEQUENCE</scope>
    <source>
        <strain evidence="12">B73</strain>
    </source>
</reference>
<dbReference type="InterPro" id="IPR013083">
    <property type="entry name" value="Znf_RING/FYVE/PHD"/>
</dbReference>
<evidence type="ECO:0000256" key="6">
    <source>
        <dbReference type="ARBA" id="ARBA00022786"/>
    </source>
</evidence>
<dbReference type="HOGENOM" id="CLU_779305_0_0_1"/>
<evidence type="ECO:0000256" key="1">
    <source>
        <dbReference type="ARBA" id="ARBA00000900"/>
    </source>
</evidence>
<dbReference type="OrthoDB" id="8062037at2759"/>
<feature type="chain" id="PRO_5009947997" description="RING-type E3 ubiquitin transferase" evidence="10">
    <location>
        <begin position="24"/>
        <end position="356"/>
    </location>
</feature>
<feature type="region of interest" description="Disordered" evidence="9">
    <location>
        <begin position="201"/>
        <end position="257"/>
    </location>
</feature>
<evidence type="ECO:0000259" key="11">
    <source>
        <dbReference type="PROSITE" id="PS50089"/>
    </source>
</evidence>
<dbReference type="GeneID" id="100273572"/>
<evidence type="ECO:0000256" key="7">
    <source>
        <dbReference type="ARBA" id="ARBA00022833"/>
    </source>
</evidence>
<dbReference type="SMART" id="SM00184">
    <property type="entry name" value="RING"/>
    <property type="match status" value="1"/>
</dbReference>
<dbReference type="GO" id="GO:0061630">
    <property type="term" value="F:ubiquitin protein ligase activity"/>
    <property type="evidence" value="ECO:0007669"/>
    <property type="project" value="UniProtKB-EC"/>
</dbReference>
<dbReference type="Gene3D" id="3.30.40.10">
    <property type="entry name" value="Zinc/RING finger domain, C3HC4 (zinc finger)"/>
    <property type="match status" value="1"/>
</dbReference>
<keyword evidence="6" id="KW-0833">Ubl conjugation pathway</keyword>
<accession>B4F997</accession>
<dbReference type="RefSeq" id="NP_001141462.1">
    <property type="nucleotide sequence ID" value="NM_001147990.1"/>
</dbReference>
<dbReference type="CDD" id="cd23116">
    <property type="entry name" value="RING-H2_AIRP1-like"/>
    <property type="match status" value="1"/>
</dbReference>
<feature type="signal peptide" evidence="10">
    <location>
        <begin position="1"/>
        <end position="23"/>
    </location>
</feature>
<sequence>MLLGWMGTTGMVFWCAVLPGPKALRPSPRLQEEETLLSISDFFSLWTCVSVQQRLLWNYLILLPAIDRYRRSDGAVASISTSTSICIEPIWDFGEGGACLYCTASASVHILWAFAILSGLLTIQFWFKERLSEVSWIMGAFCSCLQPDYSDHHGNQTSSAFRNCMCLRCFTQQLINAYTVLFRAGAVHSVSPAIEATPVDSTESSFDTYRSPPRPLPYDDPRFSPPARDWLRSENPSHSPEESEPLRANEDDEEMETPSIIQKASKTNYNTKMKICSSTYGDKVPPREHGNYFSYFSPSAEDEDVCPTCLEDYDSENPRIVMQCSHHFHLGCIYEWMERSEACPVCGKKMEFDETT</sequence>
<dbReference type="Pfam" id="PF13639">
    <property type="entry name" value="zf-RING_2"/>
    <property type="match status" value="1"/>
</dbReference>
<feature type="domain" description="RING-type" evidence="11">
    <location>
        <begin position="306"/>
        <end position="346"/>
    </location>
</feature>
<dbReference type="EMBL" id="BT033685">
    <property type="protein sequence ID" value="ACF78690.1"/>
    <property type="molecule type" value="mRNA"/>
</dbReference>
<dbReference type="GO" id="GO:0008270">
    <property type="term" value="F:zinc ion binding"/>
    <property type="evidence" value="ECO:0007669"/>
    <property type="project" value="UniProtKB-KW"/>
</dbReference>
<keyword evidence="5 8" id="KW-0863">Zinc-finger</keyword>
<evidence type="ECO:0000256" key="5">
    <source>
        <dbReference type="ARBA" id="ARBA00022771"/>
    </source>
</evidence>
<evidence type="ECO:0000256" key="8">
    <source>
        <dbReference type="PROSITE-ProRule" id="PRU00175"/>
    </source>
</evidence>
<feature type="compositionally biased region" description="Basic and acidic residues" evidence="9">
    <location>
        <begin position="239"/>
        <end position="249"/>
    </location>
</feature>
<dbReference type="KEGG" id="zma:100273572"/>
<evidence type="ECO:0000256" key="2">
    <source>
        <dbReference type="ARBA" id="ARBA00012483"/>
    </source>
</evidence>
<name>B4F997_MAIZE</name>
<dbReference type="PANTHER" id="PTHR46463">
    <property type="entry name" value="ZINC FINGER, RING/FYVE/PHD-TYPE"/>
    <property type="match status" value="1"/>
</dbReference>
<keyword evidence="3" id="KW-0808">Transferase</keyword>
<dbReference type="PROSITE" id="PS50089">
    <property type="entry name" value="ZF_RING_2"/>
    <property type="match status" value="1"/>
</dbReference>
<evidence type="ECO:0000313" key="12">
    <source>
        <dbReference type="EMBL" id="ACF78690.1"/>
    </source>
</evidence>
<evidence type="ECO:0000256" key="4">
    <source>
        <dbReference type="ARBA" id="ARBA00022723"/>
    </source>
</evidence>